<evidence type="ECO:0000313" key="3">
    <source>
        <dbReference type="EMBL" id="EEF33569.1"/>
    </source>
</evidence>
<dbReference type="EMBL" id="EQ974108">
    <property type="protein sequence ID" value="EEF33569.1"/>
    <property type="molecule type" value="Genomic_DNA"/>
</dbReference>
<evidence type="ECO:0000313" key="4">
    <source>
        <dbReference type="Proteomes" id="UP000008311"/>
    </source>
</evidence>
<reference evidence="4" key="1">
    <citation type="journal article" date="2010" name="Nat. Biotechnol.">
        <title>Draft genome sequence of the oilseed species Ricinus communis.</title>
        <authorList>
            <person name="Chan A.P."/>
            <person name="Crabtree J."/>
            <person name="Zhao Q."/>
            <person name="Lorenzi H."/>
            <person name="Orvis J."/>
            <person name="Puiu D."/>
            <person name="Melake-Berhan A."/>
            <person name="Jones K.M."/>
            <person name="Redman J."/>
            <person name="Chen G."/>
            <person name="Cahoon E.B."/>
            <person name="Gedil M."/>
            <person name="Stanke M."/>
            <person name="Haas B.J."/>
            <person name="Wortman J.R."/>
            <person name="Fraser-Liggett C.M."/>
            <person name="Ravel J."/>
            <person name="Rabinowicz P.D."/>
        </authorList>
    </citation>
    <scope>NUCLEOTIDE SEQUENCE [LARGE SCALE GENOMIC DNA]</scope>
    <source>
        <strain evidence="4">cv. Hale</strain>
    </source>
</reference>
<sequence length="166" mass="19014">MSNFFWNSRFENSEIQCRKCNRVIFGHEAYAKHFENHILEEQIRIFNHYPRQYSHPNCLCPSPTTINSNSFNSPRMPPPVPVRRVRHSQSPPPPPPSSPLQDSLIMSASTVLQERVQPPRQVEHRANGEPSNNGNESAYVAPTNLAVQEVIELVKSDGEEEDNYIH</sequence>
<dbReference type="InterPro" id="IPR013087">
    <property type="entry name" value="Znf_C2H2_type"/>
</dbReference>
<evidence type="ECO:0000256" key="1">
    <source>
        <dbReference type="SAM" id="MobiDB-lite"/>
    </source>
</evidence>
<gene>
    <name evidence="3" type="ORF">RCOM_1169360</name>
</gene>
<name>B9SS66_RICCO</name>
<feature type="domain" description="C2H2-type" evidence="2">
    <location>
        <begin position="17"/>
        <end position="37"/>
    </location>
</feature>
<dbReference type="AlphaFoldDB" id="B9SS66"/>
<proteinExistence type="predicted"/>
<dbReference type="Proteomes" id="UP000008311">
    <property type="component" value="Unassembled WGS sequence"/>
</dbReference>
<evidence type="ECO:0000259" key="2">
    <source>
        <dbReference type="PROSITE" id="PS00028"/>
    </source>
</evidence>
<dbReference type="PROSITE" id="PS00028">
    <property type="entry name" value="ZINC_FINGER_C2H2_1"/>
    <property type="match status" value="1"/>
</dbReference>
<protein>
    <recommendedName>
        <fullName evidence="2">C2H2-type domain-containing protein</fullName>
    </recommendedName>
</protein>
<feature type="region of interest" description="Disordered" evidence="1">
    <location>
        <begin position="68"/>
        <end position="103"/>
    </location>
</feature>
<keyword evidence="4" id="KW-1185">Reference proteome</keyword>
<organism evidence="3 4">
    <name type="scientific">Ricinus communis</name>
    <name type="common">Castor bean</name>
    <dbReference type="NCBI Taxonomy" id="3988"/>
    <lineage>
        <taxon>Eukaryota</taxon>
        <taxon>Viridiplantae</taxon>
        <taxon>Streptophyta</taxon>
        <taxon>Embryophyta</taxon>
        <taxon>Tracheophyta</taxon>
        <taxon>Spermatophyta</taxon>
        <taxon>Magnoliopsida</taxon>
        <taxon>eudicotyledons</taxon>
        <taxon>Gunneridae</taxon>
        <taxon>Pentapetalae</taxon>
        <taxon>rosids</taxon>
        <taxon>fabids</taxon>
        <taxon>Malpighiales</taxon>
        <taxon>Euphorbiaceae</taxon>
        <taxon>Acalyphoideae</taxon>
        <taxon>Acalypheae</taxon>
        <taxon>Ricinus</taxon>
    </lineage>
</organism>
<accession>B9SS66</accession>
<dbReference type="InParanoid" id="B9SS66"/>
<feature type="region of interest" description="Disordered" evidence="1">
    <location>
        <begin position="115"/>
        <end position="141"/>
    </location>
</feature>